<reference evidence="2" key="1">
    <citation type="journal article" date="2019" name="Int. J. Syst. Evol. Microbiol.">
        <title>The Global Catalogue of Microorganisms (GCM) 10K type strain sequencing project: providing services to taxonomists for standard genome sequencing and annotation.</title>
        <authorList>
            <consortium name="The Broad Institute Genomics Platform"/>
            <consortium name="The Broad Institute Genome Sequencing Center for Infectious Disease"/>
            <person name="Wu L."/>
            <person name="Ma J."/>
        </authorList>
    </citation>
    <scope>NUCLEOTIDE SEQUENCE [LARGE SCALE GENOMIC DNA]</scope>
    <source>
        <strain evidence="2">PCU 280</strain>
    </source>
</reference>
<dbReference type="RefSeq" id="WP_379230886.1">
    <property type="nucleotide sequence ID" value="NZ_JBHSTE010000001.1"/>
</dbReference>
<keyword evidence="2" id="KW-1185">Reference proteome</keyword>
<organism evidence="1 2">
    <name type="scientific">Paenibacillus septentrionalis</name>
    <dbReference type="NCBI Taxonomy" id="429342"/>
    <lineage>
        <taxon>Bacteria</taxon>
        <taxon>Bacillati</taxon>
        <taxon>Bacillota</taxon>
        <taxon>Bacilli</taxon>
        <taxon>Bacillales</taxon>
        <taxon>Paenibacillaceae</taxon>
        <taxon>Paenibacillus</taxon>
    </lineage>
</organism>
<protein>
    <submittedName>
        <fullName evidence="1">DUF4362 domain-containing protein</fullName>
    </submittedName>
</protein>
<evidence type="ECO:0000313" key="1">
    <source>
        <dbReference type="EMBL" id="MFC6331536.1"/>
    </source>
</evidence>
<comment type="caution">
    <text evidence="1">The sequence shown here is derived from an EMBL/GenBank/DDBJ whole genome shotgun (WGS) entry which is preliminary data.</text>
</comment>
<evidence type="ECO:0000313" key="2">
    <source>
        <dbReference type="Proteomes" id="UP001596233"/>
    </source>
</evidence>
<dbReference type="Pfam" id="PF14275">
    <property type="entry name" value="DUF4362"/>
    <property type="match status" value="1"/>
</dbReference>
<sequence length="197" mass="22478">MSNHRDMSFAEAEKAGYVAIGPDGIANVDRLDLFHDRIQKHKKSQLTIVSFTDEGDPIFLDLKFDGQDIHYERDNTWDKFGGNHKGIEATTCSSFNKRPSNEISNRTEYVLSDCSADIGFSFPDREEYLLFFLDEITETEAEDAVIKYVNKPITIISVTKKENQYEVKWELEGTCESGIDYIDIYTGKSTNAVRTMC</sequence>
<gene>
    <name evidence="1" type="ORF">ACFP56_02800</name>
</gene>
<dbReference type="Proteomes" id="UP001596233">
    <property type="component" value="Unassembled WGS sequence"/>
</dbReference>
<dbReference type="InterPro" id="IPR025372">
    <property type="entry name" value="DUF4362"/>
</dbReference>
<proteinExistence type="predicted"/>
<accession>A0ABW1UZD5</accession>
<dbReference type="EMBL" id="JBHSTE010000001">
    <property type="protein sequence ID" value="MFC6331536.1"/>
    <property type="molecule type" value="Genomic_DNA"/>
</dbReference>
<name>A0ABW1UZD5_9BACL</name>